<reference evidence="1" key="1">
    <citation type="submission" date="2022-01" db="EMBL/GenBank/DDBJ databases">
        <authorList>
            <person name="King R."/>
        </authorList>
    </citation>
    <scope>NUCLEOTIDE SEQUENCE</scope>
</reference>
<sequence>MSFLKTFHTRQDTECPLVRSPADLKNNVLPTEEDVLRCFLWKASIPIVTHKRVLQLVKIQHDRYSKLLWYPKVKRNENYVLKVKSYKAENKKLFDISACKCKNLEECRCSKEKKVPINERPFLIDQRSSRKMVMTGVDAKETTKLINKTRRLEKMQQRKELYKKVCSENDTKVTLDIKPNIFSKRTTNIPVSSSHYLDTTYEQTSTSKELAIPRNTIKLPTLAKVCDRYGLSDRSAAAVATAVLQDVGIVTKESSVQIIDKNKLRRAREHLRTKIINLVDCEPITALYFDGRKDKTLSLEKIDGKSRRRTVTEEHISLVQEPGSVYLGHTIPSSGSAKNLCQSIVDFLQENNHDLSSLLAVGSDGTVVNTGLKNGVITLLEYKLGRPLQRFICQLHANELPLRHLFLHLDGQTTGPSAFVGVLGQLVARCENLPVVQYEVIGCKLPKVQCSDLSTDQKYLYKICRAISTGQCSVDLANQNPGKLSHSRWLTLANRLLRLYISTKEPSSNLKELTNFILKVYAPMWFLIKNNSCTNGAKHVWQTIKQSLYLRDDLKAIIDPVIQRNSFFAHPENLLLCMLSDSRPHIRELAMRRILNAKKRESSEKNRVFKIPEMKFDADDYTTLIDWQNNDITPPPLLQHLELGELENIIKETPNKVIQITSYPCHTQAVERCVKLVTEASLSVVGSKKRDGFIKARLDSRKLMPQFESKKDFTQ</sequence>
<dbReference type="Proteomes" id="UP001153636">
    <property type="component" value="Chromosome 5"/>
</dbReference>
<gene>
    <name evidence="1" type="ORF">PSYICH_LOCUS10919</name>
</gene>
<dbReference type="OrthoDB" id="6776101at2759"/>
<organism evidence="1 2">
    <name type="scientific">Psylliodes chrysocephalus</name>
    <dbReference type="NCBI Taxonomy" id="3402493"/>
    <lineage>
        <taxon>Eukaryota</taxon>
        <taxon>Metazoa</taxon>
        <taxon>Ecdysozoa</taxon>
        <taxon>Arthropoda</taxon>
        <taxon>Hexapoda</taxon>
        <taxon>Insecta</taxon>
        <taxon>Pterygota</taxon>
        <taxon>Neoptera</taxon>
        <taxon>Endopterygota</taxon>
        <taxon>Coleoptera</taxon>
        <taxon>Polyphaga</taxon>
        <taxon>Cucujiformia</taxon>
        <taxon>Chrysomeloidea</taxon>
        <taxon>Chrysomelidae</taxon>
        <taxon>Galerucinae</taxon>
        <taxon>Alticini</taxon>
        <taxon>Psylliodes</taxon>
    </lineage>
</organism>
<evidence type="ECO:0000313" key="1">
    <source>
        <dbReference type="EMBL" id="CAH1110776.1"/>
    </source>
</evidence>
<proteinExistence type="predicted"/>
<dbReference type="PANTHER" id="PTHR46409:SF1">
    <property type="entry name" value="HTH PSQ-TYPE DOMAIN-CONTAINING PROTEIN"/>
    <property type="match status" value="1"/>
</dbReference>
<evidence type="ECO:0000313" key="2">
    <source>
        <dbReference type="Proteomes" id="UP001153636"/>
    </source>
</evidence>
<name>A0A9P0CYM6_9CUCU</name>
<keyword evidence="2" id="KW-1185">Reference proteome</keyword>
<dbReference type="AlphaFoldDB" id="A0A9P0CYM6"/>
<dbReference type="EMBL" id="OV651817">
    <property type="protein sequence ID" value="CAH1110776.1"/>
    <property type="molecule type" value="Genomic_DNA"/>
</dbReference>
<dbReference type="PANTHER" id="PTHR46409">
    <property type="entry name" value="HTH PSQ-TYPE DOMAIN-CONTAINING PROTEIN"/>
    <property type="match status" value="1"/>
</dbReference>
<protein>
    <submittedName>
        <fullName evidence="1">Uncharacterized protein</fullName>
    </submittedName>
</protein>
<accession>A0A9P0CYM6</accession>